<evidence type="ECO:0000256" key="1">
    <source>
        <dbReference type="SAM" id="MobiDB-lite"/>
    </source>
</evidence>
<reference evidence="2 3" key="1">
    <citation type="submission" date="2020-12" db="EMBL/GenBank/DDBJ databases">
        <title>Metabolic potential, ecology and presence of endohyphal bacteria is reflected in genomic diversity of Mucoromycotina.</title>
        <authorList>
            <person name="Muszewska A."/>
            <person name="Okrasinska A."/>
            <person name="Steczkiewicz K."/>
            <person name="Drgas O."/>
            <person name="Orlowska M."/>
            <person name="Perlinska-Lenart U."/>
            <person name="Aleksandrzak-Piekarczyk T."/>
            <person name="Szatraj K."/>
            <person name="Zielenkiewicz U."/>
            <person name="Pilsyk S."/>
            <person name="Malc E."/>
            <person name="Mieczkowski P."/>
            <person name="Kruszewska J.S."/>
            <person name="Biernat P."/>
            <person name="Pawlowska J."/>
        </authorList>
    </citation>
    <scope>NUCLEOTIDE SEQUENCE [LARGE SCALE GENOMIC DNA]</scope>
    <source>
        <strain evidence="2 3">CBS 142.35</strain>
    </source>
</reference>
<feature type="region of interest" description="Disordered" evidence="1">
    <location>
        <begin position="47"/>
        <end position="77"/>
    </location>
</feature>
<evidence type="ECO:0000313" key="3">
    <source>
        <dbReference type="Proteomes" id="UP000646827"/>
    </source>
</evidence>
<evidence type="ECO:0000313" key="2">
    <source>
        <dbReference type="EMBL" id="KAG2227928.1"/>
    </source>
</evidence>
<keyword evidence="3" id="KW-1185">Reference proteome</keyword>
<protein>
    <submittedName>
        <fullName evidence="2">Uncharacterized protein</fullName>
    </submittedName>
</protein>
<gene>
    <name evidence="2" type="ORF">INT45_011951</name>
</gene>
<dbReference type="AlphaFoldDB" id="A0A8H7SGD0"/>
<comment type="caution">
    <text evidence="2">The sequence shown here is derived from an EMBL/GenBank/DDBJ whole genome shotgun (WGS) entry which is preliminary data.</text>
</comment>
<sequence length="77" mass="8474">MQRTFGRSKRGTRSKGWVANHCGVNITIVGAIVAEGVVNLSMWKPHAATGSKKRKLQNSSNGRSVQKQHVTAKDCRR</sequence>
<accession>A0A8H7SGD0</accession>
<organism evidence="2 3">
    <name type="scientific">Circinella minor</name>
    <dbReference type="NCBI Taxonomy" id="1195481"/>
    <lineage>
        <taxon>Eukaryota</taxon>
        <taxon>Fungi</taxon>
        <taxon>Fungi incertae sedis</taxon>
        <taxon>Mucoromycota</taxon>
        <taxon>Mucoromycotina</taxon>
        <taxon>Mucoromycetes</taxon>
        <taxon>Mucorales</taxon>
        <taxon>Lichtheimiaceae</taxon>
        <taxon>Circinella</taxon>
    </lineage>
</organism>
<dbReference type="Proteomes" id="UP000646827">
    <property type="component" value="Unassembled WGS sequence"/>
</dbReference>
<dbReference type="EMBL" id="JAEPRB010000003">
    <property type="protein sequence ID" value="KAG2227928.1"/>
    <property type="molecule type" value="Genomic_DNA"/>
</dbReference>
<proteinExistence type="predicted"/>
<name>A0A8H7SGD0_9FUNG</name>
<feature type="compositionally biased region" description="Polar residues" evidence="1">
    <location>
        <begin position="57"/>
        <end position="69"/>
    </location>
</feature>